<evidence type="ECO:0000256" key="7">
    <source>
        <dbReference type="SAM" id="Coils"/>
    </source>
</evidence>
<dbReference type="InterPro" id="IPR017871">
    <property type="entry name" value="ABC_transporter-like_CS"/>
</dbReference>
<keyword evidence="12" id="KW-1185">Reference proteome</keyword>
<evidence type="ECO:0000259" key="10">
    <source>
        <dbReference type="PROSITE" id="PS50929"/>
    </source>
</evidence>
<dbReference type="PANTHER" id="PTHR24221">
    <property type="entry name" value="ATP-BINDING CASSETTE SUB-FAMILY B"/>
    <property type="match status" value="1"/>
</dbReference>
<sequence>MIYHNYSHLKFFWLNVFGLIYSTLNIFAAYMLSNLINMATKRQFSVLPSLVTQIIVALTLILISGLLFNYLKTDAVKQINTKLRTKVLKGMLLNKEEDSANLGFLTNDFKLLETNRYEAEIEILIYTYTVILALGYALYLNWFVTLIYFVGSAIPTVVSNFFQKPIQKASGDWTKANDKYVSQTKNILAGTGTFNLYGKQDNAVKQNKRAIERLEEKLAKMNVLNNNTNTYLNIIAIASAFLLPFAFGTLLVVNGQITLGALFAITQLSNSFVNPILQILNERNNLSTTKGIVNKINQFIAKGEQKPQNGVATDDFKQLEVKNLTLKRQDKELASQINFAVSKGQKVAVIGPSGSGKSTMLQYLMYGDYGQAQEELLNQKAVQPGSFTNLFAYSSQSAVIFADSLWFNLTLGTDLPLEEVTEVCNHLELGQLVKEKGFDYQLGDNADQLSGGQLARIELARAILAKRPILLLDEVNASLDKATSQAIHDYLFDSDFTFIEVIHHYEPAELKRYDAVIDFNDYVGNH</sequence>
<dbReference type="Gene3D" id="1.20.1560.10">
    <property type="entry name" value="ABC transporter type 1, transmembrane domain"/>
    <property type="match status" value="1"/>
</dbReference>
<dbReference type="PROSITE" id="PS50893">
    <property type="entry name" value="ABC_TRANSPORTER_2"/>
    <property type="match status" value="1"/>
</dbReference>
<keyword evidence="2 8" id="KW-0812">Transmembrane</keyword>
<feature type="transmembrane region" description="Helical" evidence="8">
    <location>
        <begin position="50"/>
        <end position="71"/>
    </location>
</feature>
<dbReference type="InterPro" id="IPR027417">
    <property type="entry name" value="P-loop_NTPase"/>
</dbReference>
<evidence type="ECO:0000256" key="8">
    <source>
        <dbReference type="SAM" id="Phobius"/>
    </source>
</evidence>
<dbReference type="PANTHER" id="PTHR24221:SF654">
    <property type="entry name" value="ATP-BINDING CASSETTE SUB-FAMILY B MEMBER 6"/>
    <property type="match status" value="1"/>
</dbReference>
<gene>
    <name evidence="11" type="ORF">DKL58_00170</name>
</gene>
<evidence type="ECO:0000256" key="4">
    <source>
        <dbReference type="ARBA" id="ARBA00022840"/>
    </source>
</evidence>
<feature type="transmembrane region" description="Helical" evidence="8">
    <location>
        <begin position="145"/>
        <end position="162"/>
    </location>
</feature>
<feature type="coiled-coil region" evidence="7">
    <location>
        <begin position="197"/>
        <end position="227"/>
    </location>
</feature>
<dbReference type="SMART" id="SM00382">
    <property type="entry name" value="AAA"/>
    <property type="match status" value="1"/>
</dbReference>
<evidence type="ECO:0000313" key="12">
    <source>
        <dbReference type="Proteomes" id="UP000246036"/>
    </source>
</evidence>
<feature type="domain" description="ABC transmembrane type-1" evidence="10">
    <location>
        <begin position="16"/>
        <end position="288"/>
    </location>
</feature>
<dbReference type="InterPro" id="IPR003593">
    <property type="entry name" value="AAA+_ATPase"/>
</dbReference>
<dbReference type="Proteomes" id="UP000246036">
    <property type="component" value="Chromosome"/>
</dbReference>
<feature type="transmembrane region" description="Helical" evidence="8">
    <location>
        <begin position="123"/>
        <end position="139"/>
    </location>
</feature>
<keyword evidence="5 8" id="KW-1133">Transmembrane helix</keyword>
<evidence type="ECO:0000256" key="1">
    <source>
        <dbReference type="ARBA" id="ARBA00004651"/>
    </source>
</evidence>
<evidence type="ECO:0000256" key="5">
    <source>
        <dbReference type="ARBA" id="ARBA00022989"/>
    </source>
</evidence>
<protein>
    <submittedName>
        <fullName evidence="11">ABC transporter</fullName>
    </submittedName>
</protein>
<keyword evidence="6 8" id="KW-0472">Membrane</keyword>
<dbReference type="InterPro" id="IPR036640">
    <property type="entry name" value="ABC1_TM_sf"/>
</dbReference>
<dbReference type="InterPro" id="IPR039421">
    <property type="entry name" value="Type_1_exporter"/>
</dbReference>
<organism evidence="11 12">
    <name type="scientific">Lactobacillus kullabergensis</name>
    <dbReference type="NCBI Taxonomy" id="1218493"/>
    <lineage>
        <taxon>Bacteria</taxon>
        <taxon>Bacillati</taxon>
        <taxon>Bacillota</taxon>
        <taxon>Bacilli</taxon>
        <taxon>Lactobacillales</taxon>
        <taxon>Lactobacillaceae</taxon>
        <taxon>Lactobacillus</taxon>
    </lineage>
</organism>
<dbReference type="SUPFAM" id="SSF90123">
    <property type="entry name" value="ABC transporter transmembrane region"/>
    <property type="match status" value="1"/>
</dbReference>
<dbReference type="Pfam" id="PF00005">
    <property type="entry name" value="ABC_tran"/>
    <property type="match status" value="1"/>
</dbReference>
<accession>A0ABN5LEZ9</accession>
<keyword evidence="3" id="KW-0547">Nucleotide-binding</keyword>
<evidence type="ECO:0000256" key="2">
    <source>
        <dbReference type="ARBA" id="ARBA00022692"/>
    </source>
</evidence>
<dbReference type="RefSeq" id="WP_109585649.1">
    <property type="nucleotide sequence ID" value="NZ_CP029477.1"/>
</dbReference>
<evidence type="ECO:0000256" key="6">
    <source>
        <dbReference type="ARBA" id="ARBA00023136"/>
    </source>
</evidence>
<keyword evidence="4" id="KW-0067">ATP-binding</keyword>
<dbReference type="SUPFAM" id="SSF52540">
    <property type="entry name" value="P-loop containing nucleoside triphosphate hydrolases"/>
    <property type="match status" value="1"/>
</dbReference>
<dbReference type="EMBL" id="CP029477">
    <property type="protein sequence ID" value="AWM74512.1"/>
    <property type="molecule type" value="Genomic_DNA"/>
</dbReference>
<dbReference type="InterPro" id="IPR003439">
    <property type="entry name" value="ABC_transporter-like_ATP-bd"/>
</dbReference>
<reference evidence="11 12" key="1">
    <citation type="submission" date="2018-05" db="EMBL/GenBank/DDBJ databases">
        <title>Reference genomes for bee gut microbiota database.</title>
        <authorList>
            <person name="Ellegaard K.M."/>
        </authorList>
    </citation>
    <scope>NUCLEOTIDE SEQUENCE [LARGE SCALE GENOMIC DNA]</scope>
    <source>
        <strain evidence="11 12">ESL0186</strain>
    </source>
</reference>
<feature type="transmembrane region" description="Helical" evidence="8">
    <location>
        <begin position="12"/>
        <end position="30"/>
    </location>
</feature>
<proteinExistence type="predicted"/>
<feature type="transmembrane region" description="Helical" evidence="8">
    <location>
        <begin position="230"/>
        <end position="253"/>
    </location>
</feature>
<evidence type="ECO:0000313" key="11">
    <source>
        <dbReference type="EMBL" id="AWM74512.1"/>
    </source>
</evidence>
<dbReference type="PROSITE" id="PS50929">
    <property type="entry name" value="ABC_TM1F"/>
    <property type="match status" value="1"/>
</dbReference>
<evidence type="ECO:0000259" key="9">
    <source>
        <dbReference type="PROSITE" id="PS50893"/>
    </source>
</evidence>
<dbReference type="Pfam" id="PF00664">
    <property type="entry name" value="ABC_membrane"/>
    <property type="match status" value="1"/>
</dbReference>
<name>A0ABN5LEZ9_9LACO</name>
<evidence type="ECO:0000256" key="3">
    <source>
        <dbReference type="ARBA" id="ARBA00022741"/>
    </source>
</evidence>
<feature type="domain" description="ABC transporter" evidence="9">
    <location>
        <begin position="319"/>
        <end position="523"/>
    </location>
</feature>
<dbReference type="InterPro" id="IPR011527">
    <property type="entry name" value="ABC1_TM_dom"/>
</dbReference>
<comment type="subcellular location">
    <subcellularLocation>
        <location evidence="1">Cell membrane</location>
        <topology evidence="1">Multi-pass membrane protein</topology>
    </subcellularLocation>
</comment>
<dbReference type="PROSITE" id="PS00211">
    <property type="entry name" value="ABC_TRANSPORTER_1"/>
    <property type="match status" value="1"/>
</dbReference>
<dbReference type="Gene3D" id="3.40.50.300">
    <property type="entry name" value="P-loop containing nucleotide triphosphate hydrolases"/>
    <property type="match status" value="1"/>
</dbReference>
<keyword evidence="7" id="KW-0175">Coiled coil</keyword>